<keyword evidence="1" id="KW-1133">Transmembrane helix</keyword>
<evidence type="ECO:0000256" key="1">
    <source>
        <dbReference type="SAM" id="Phobius"/>
    </source>
</evidence>
<name>A0A5C7BT21_SERMA</name>
<evidence type="ECO:0000313" key="2">
    <source>
        <dbReference type="EMBL" id="TXE27130.1"/>
    </source>
</evidence>
<reference evidence="2 3" key="1">
    <citation type="submission" date="2019-07" db="EMBL/GenBank/DDBJ databases">
        <title>Serratia strains were isolated from fresh produce.</title>
        <authorList>
            <person name="Cho G.-S."/>
            <person name="Stein M."/>
            <person name="Lee W."/>
            <person name="Suh S.H."/>
            <person name="Franz C.M.A.P."/>
        </authorList>
    </citation>
    <scope>NUCLEOTIDE SEQUENCE [LARGE SCALE GENOMIC DNA]</scope>
    <source>
        <strain evidence="2 3">S16</strain>
    </source>
</reference>
<comment type="caution">
    <text evidence="2">The sequence shown here is derived from an EMBL/GenBank/DDBJ whole genome shotgun (WGS) entry which is preliminary data.</text>
</comment>
<gene>
    <name evidence="2" type="ORF">FOT62_22690</name>
</gene>
<keyword evidence="1" id="KW-0472">Membrane</keyword>
<dbReference type="AlphaFoldDB" id="A0A5C7BT21"/>
<feature type="transmembrane region" description="Helical" evidence="1">
    <location>
        <begin position="6"/>
        <end position="29"/>
    </location>
</feature>
<dbReference type="Proteomes" id="UP000321126">
    <property type="component" value="Unassembled WGS sequence"/>
</dbReference>
<protein>
    <submittedName>
        <fullName evidence="2">Uncharacterized protein</fullName>
    </submittedName>
</protein>
<accession>A0A5C7BT21</accession>
<organism evidence="2 3">
    <name type="scientific">Serratia marcescens</name>
    <dbReference type="NCBI Taxonomy" id="615"/>
    <lineage>
        <taxon>Bacteria</taxon>
        <taxon>Pseudomonadati</taxon>
        <taxon>Pseudomonadota</taxon>
        <taxon>Gammaproteobacteria</taxon>
        <taxon>Enterobacterales</taxon>
        <taxon>Yersiniaceae</taxon>
        <taxon>Serratia</taxon>
    </lineage>
</organism>
<keyword evidence="1" id="KW-0812">Transmembrane</keyword>
<feature type="transmembrane region" description="Helical" evidence="1">
    <location>
        <begin position="41"/>
        <end position="63"/>
    </location>
</feature>
<evidence type="ECO:0000313" key="3">
    <source>
        <dbReference type="Proteomes" id="UP000321126"/>
    </source>
</evidence>
<sequence length="73" mass="8257">MVIITVLLVTYLVVAVVLLLTMYLLRLAYWRCGARSVQAPGFTFVQVAVLWPILMVVLLWVYLGWLMKGNSNG</sequence>
<proteinExistence type="predicted"/>
<dbReference type="RefSeq" id="WP_048797310.1">
    <property type="nucleotide sequence ID" value="NZ_JVEJ01000440.1"/>
</dbReference>
<dbReference type="EMBL" id="VOUQ01000019">
    <property type="protein sequence ID" value="TXE27130.1"/>
    <property type="molecule type" value="Genomic_DNA"/>
</dbReference>